<dbReference type="InterPro" id="IPR010432">
    <property type="entry name" value="RDD"/>
</dbReference>
<gene>
    <name evidence="8" type="ORF">OQ497_06480</name>
</gene>
<dbReference type="Pfam" id="PF06271">
    <property type="entry name" value="RDD"/>
    <property type="match status" value="1"/>
</dbReference>
<evidence type="ECO:0000256" key="5">
    <source>
        <dbReference type="ARBA" id="ARBA00023136"/>
    </source>
</evidence>
<dbReference type="RefSeq" id="WP_173559208.1">
    <property type="nucleotide sequence ID" value="NZ_JAPIUZ010000002.1"/>
</dbReference>
<evidence type="ECO:0000313" key="9">
    <source>
        <dbReference type="Proteomes" id="UP001301152"/>
    </source>
</evidence>
<dbReference type="PANTHER" id="PTHR36115">
    <property type="entry name" value="PROLINE-RICH ANTIGEN HOMOLOG-RELATED"/>
    <property type="match status" value="1"/>
</dbReference>
<dbReference type="InterPro" id="IPR051791">
    <property type="entry name" value="Pra-immunoreactive"/>
</dbReference>
<evidence type="ECO:0000256" key="3">
    <source>
        <dbReference type="ARBA" id="ARBA00022692"/>
    </source>
</evidence>
<feature type="domain" description="RDD" evidence="7">
    <location>
        <begin position="34"/>
        <end position="193"/>
    </location>
</feature>
<keyword evidence="3 6" id="KW-0812">Transmembrane</keyword>
<feature type="transmembrane region" description="Helical" evidence="6">
    <location>
        <begin position="111"/>
        <end position="129"/>
    </location>
</feature>
<evidence type="ECO:0000256" key="1">
    <source>
        <dbReference type="ARBA" id="ARBA00004651"/>
    </source>
</evidence>
<comment type="subcellular location">
    <subcellularLocation>
        <location evidence="1">Cell membrane</location>
        <topology evidence="1">Multi-pass membrane protein</topology>
    </subcellularLocation>
</comment>
<sequence>MTSDLPPGWNSPASTGQAAPIMTQNTQEHTIWVYAGFWWRVFAFTLDYVFLNIIGFFVGLALKPSAIIQWHELSLPGTESDEPSVTNVASFMSDGATILVPHLQTAGLHQFSLVMFLLIACYCILFEASPYRGTPGMKLCRIEVVTTAGKQVSVLRAALRFFVKTFLSFPLFFIGVIMVGLTPRKQGLHDIIADTLVIRRRREQDVIFTQHS</sequence>
<organism evidence="8 9">
    <name type="scientific">Acetobacter thailandicus</name>
    <dbReference type="NCBI Taxonomy" id="1502842"/>
    <lineage>
        <taxon>Bacteria</taxon>
        <taxon>Pseudomonadati</taxon>
        <taxon>Pseudomonadota</taxon>
        <taxon>Alphaproteobacteria</taxon>
        <taxon>Acetobacterales</taxon>
        <taxon>Acetobacteraceae</taxon>
        <taxon>Acetobacter</taxon>
    </lineage>
</organism>
<accession>A0ABT3QE88</accession>
<keyword evidence="9" id="KW-1185">Reference proteome</keyword>
<proteinExistence type="predicted"/>
<keyword evidence="2" id="KW-1003">Cell membrane</keyword>
<evidence type="ECO:0000256" key="4">
    <source>
        <dbReference type="ARBA" id="ARBA00022989"/>
    </source>
</evidence>
<comment type="caution">
    <text evidence="8">The sequence shown here is derived from an EMBL/GenBank/DDBJ whole genome shotgun (WGS) entry which is preliminary data.</text>
</comment>
<name>A0ABT3QE88_9PROT</name>
<keyword evidence="4 6" id="KW-1133">Transmembrane helix</keyword>
<evidence type="ECO:0000259" key="7">
    <source>
        <dbReference type="Pfam" id="PF06271"/>
    </source>
</evidence>
<evidence type="ECO:0000256" key="6">
    <source>
        <dbReference type="SAM" id="Phobius"/>
    </source>
</evidence>
<reference evidence="8 9" key="1">
    <citation type="submission" date="2022-11" db="EMBL/GenBank/DDBJ databases">
        <title>Genome sequencing of Acetobacter type strain.</title>
        <authorList>
            <person name="Heo J."/>
            <person name="Lee D."/>
            <person name="Han B.-H."/>
            <person name="Hong S.-B."/>
            <person name="Kwon S.-W."/>
        </authorList>
    </citation>
    <scope>NUCLEOTIDE SEQUENCE [LARGE SCALE GENOMIC DNA]</scope>
    <source>
        <strain evidence="8 9">KACC 21253</strain>
    </source>
</reference>
<protein>
    <submittedName>
        <fullName evidence="8">RDD family protein</fullName>
    </submittedName>
</protein>
<feature type="transmembrane region" description="Helical" evidence="6">
    <location>
        <begin position="161"/>
        <end position="181"/>
    </location>
</feature>
<feature type="transmembrane region" description="Helical" evidence="6">
    <location>
        <begin position="37"/>
        <end position="62"/>
    </location>
</feature>
<evidence type="ECO:0000313" key="8">
    <source>
        <dbReference type="EMBL" id="MCX2563604.1"/>
    </source>
</evidence>
<keyword evidence="5 6" id="KW-0472">Membrane</keyword>
<evidence type="ECO:0000256" key="2">
    <source>
        <dbReference type="ARBA" id="ARBA00022475"/>
    </source>
</evidence>
<dbReference type="EMBL" id="JAPIUZ010000002">
    <property type="protein sequence ID" value="MCX2563604.1"/>
    <property type="molecule type" value="Genomic_DNA"/>
</dbReference>
<dbReference type="Proteomes" id="UP001301152">
    <property type="component" value="Unassembled WGS sequence"/>
</dbReference>